<dbReference type="FunFam" id="1.25.40.10:FF:000381">
    <property type="entry name" value="Pentatricopeptide repeat-containing protein"/>
    <property type="match status" value="1"/>
</dbReference>
<dbReference type="InterPro" id="IPR046848">
    <property type="entry name" value="E_motif"/>
</dbReference>
<comment type="pathway">
    <text evidence="1">Carbohydrate degradation; pentose phosphate pathway; D-ribose 5-phosphate from D-ribulose 5-phosphate (non-oxidative stage): step 1/1.</text>
</comment>
<dbReference type="GO" id="GO:0008270">
    <property type="term" value="F:zinc ion binding"/>
    <property type="evidence" value="ECO:0007669"/>
    <property type="project" value="InterPro"/>
</dbReference>
<evidence type="ECO:0000313" key="11">
    <source>
        <dbReference type="EMBL" id="SPD31247.1"/>
    </source>
</evidence>
<dbReference type="Gene3D" id="1.25.40.10">
    <property type="entry name" value="Tetratricopeptide repeat domain"/>
    <property type="match status" value="8"/>
</dbReference>
<organism evidence="11">
    <name type="scientific">Fagus sylvatica</name>
    <name type="common">Beechnut</name>
    <dbReference type="NCBI Taxonomy" id="28930"/>
    <lineage>
        <taxon>Eukaryota</taxon>
        <taxon>Viridiplantae</taxon>
        <taxon>Streptophyta</taxon>
        <taxon>Embryophyta</taxon>
        <taxon>Tracheophyta</taxon>
        <taxon>Spermatophyta</taxon>
        <taxon>Magnoliopsida</taxon>
        <taxon>eudicotyledons</taxon>
        <taxon>Gunneridae</taxon>
        <taxon>Pentapetalae</taxon>
        <taxon>rosids</taxon>
        <taxon>fabids</taxon>
        <taxon>Fagales</taxon>
        <taxon>Fagaceae</taxon>
        <taxon>Fagus</taxon>
    </lineage>
</organism>
<dbReference type="PANTHER" id="PTHR47926:SF390">
    <property type="entry name" value="TETRATRICOPEPTIDE REPEAT-LIKE SUPERFAMILY PROTEIN"/>
    <property type="match status" value="1"/>
</dbReference>
<keyword evidence="5" id="KW-0677">Repeat</keyword>
<evidence type="ECO:0000256" key="1">
    <source>
        <dbReference type="ARBA" id="ARBA00004988"/>
    </source>
</evidence>
<dbReference type="NCBIfam" id="TIGR00756">
    <property type="entry name" value="PPR"/>
    <property type="match status" value="3"/>
</dbReference>
<comment type="similarity">
    <text evidence="3">Belongs to the ribose 5-phosphate isomerase family.</text>
</comment>
<name>A0A2N9J129_FAGSY</name>
<feature type="repeat" description="PPR" evidence="7">
    <location>
        <begin position="1251"/>
        <end position="1285"/>
    </location>
</feature>
<evidence type="ECO:0000256" key="7">
    <source>
        <dbReference type="PROSITE-ProRule" id="PRU00708"/>
    </source>
</evidence>
<evidence type="ECO:0000256" key="6">
    <source>
        <dbReference type="ARBA" id="ARBA00023235"/>
    </source>
</evidence>
<feature type="repeat" description="PPR" evidence="7">
    <location>
        <begin position="761"/>
        <end position="795"/>
    </location>
</feature>
<dbReference type="GO" id="GO:0003723">
    <property type="term" value="F:RNA binding"/>
    <property type="evidence" value="ECO:0007669"/>
    <property type="project" value="InterPro"/>
</dbReference>
<dbReference type="CDD" id="cd01398">
    <property type="entry name" value="RPI_A"/>
    <property type="match status" value="1"/>
</dbReference>
<dbReference type="PROSITE" id="PS51375">
    <property type="entry name" value="PPR"/>
    <property type="match status" value="8"/>
</dbReference>
<dbReference type="FunFam" id="1.25.40.10:FF:000073">
    <property type="entry name" value="Pentatricopeptide repeat-containing protein chloroplastic"/>
    <property type="match status" value="1"/>
</dbReference>
<dbReference type="EC" id="5.3.1.6" evidence="4"/>
<evidence type="ECO:0000256" key="8">
    <source>
        <dbReference type="SAM" id="MobiDB-lite"/>
    </source>
</evidence>
<dbReference type="Gene3D" id="3.40.50.1360">
    <property type="match status" value="2"/>
</dbReference>
<dbReference type="InterPro" id="IPR046849">
    <property type="entry name" value="E2_motif"/>
</dbReference>
<dbReference type="Pfam" id="PF14432">
    <property type="entry name" value="DYW_deaminase"/>
    <property type="match status" value="1"/>
</dbReference>
<feature type="compositionally biased region" description="Basic and acidic residues" evidence="8">
    <location>
        <begin position="11"/>
        <end position="32"/>
    </location>
</feature>
<dbReference type="Pfam" id="PF20430">
    <property type="entry name" value="Eplus_motif"/>
    <property type="match status" value="1"/>
</dbReference>
<dbReference type="SUPFAM" id="SSF100950">
    <property type="entry name" value="NagB/RpiA/CoA transferase-like"/>
    <property type="match status" value="2"/>
</dbReference>
<dbReference type="UniPathway" id="UPA00115">
    <property type="reaction ID" value="UER00412"/>
</dbReference>
<dbReference type="Pfam" id="PF06026">
    <property type="entry name" value="Rib_5-P_isom_A"/>
    <property type="match status" value="1"/>
</dbReference>
<feature type="domain" description="FAR1" evidence="9">
    <location>
        <begin position="60"/>
        <end position="145"/>
    </location>
</feature>
<dbReference type="InterPro" id="IPR046960">
    <property type="entry name" value="PPR_At4g14850-like_plant"/>
</dbReference>
<proteinExistence type="inferred from homology"/>
<dbReference type="GO" id="GO:0004751">
    <property type="term" value="F:ribose-5-phosphate isomerase activity"/>
    <property type="evidence" value="ECO:0007669"/>
    <property type="project" value="UniProtKB-EC"/>
</dbReference>
<dbReference type="SUPFAM" id="SSF75445">
    <property type="entry name" value="D-ribose-5-phosphate isomerase (RpiA), lid domain"/>
    <property type="match status" value="1"/>
</dbReference>
<gene>
    <name evidence="11" type="ORF">FSB_LOCUS59129</name>
</gene>
<feature type="repeat" description="PPR" evidence="7">
    <location>
        <begin position="865"/>
        <end position="899"/>
    </location>
</feature>
<evidence type="ECO:0000256" key="2">
    <source>
        <dbReference type="ARBA" id="ARBA00006643"/>
    </source>
</evidence>
<evidence type="ECO:0000259" key="9">
    <source>
        <dbReference type="Pfam" id="PF03101"/>
    </source>
</evidence>
<dbReference type="InterPro" id="IPR037171">
    <property type="entry name" value="NagB/RpiA_transferase-like"/>
</dbReference>
<comment type="similarity">
    <text evidence="2">Belongs to the PPR family. PCMP-H subfamily.</text>
</comment>
<dbReference type="GO" id="GO:0009052">
    <property type="term" value="P:pentose-phosphate shunt, non-oxidative branch"/>
    <property type="evidence" value="ECO:0007669"/>
    <property type="project" value="InterPro"/>
</dbReference>
<dbReference type="Gene3D" id="3.30.70.260">
    <property type="match status" value="1"/>
</dbReference>
<dbReference type="Pfam" id="PF01535">
    <property type="entry name" value="PPR"/>
    <property type="match status" value="5"/>
</dbReference>
<feature type="repeat" description="PPR" evidence="7">
    <location>
        <begin position="941"/>
        <end position="975"/>
    </location>
</feature>
<sequence>MEGDSTVNVTLEKDKQLSLSDKERVDGDKVDEQNVGGLGDEEVETPKAGMVFASPEEVRSYYSKFAQREGFGIYRRSSRCRDDGKLNYFTLACSRAGKRESTAKKKFTLRQSPKTNCKAKINVALGSDEKFHLCHVVLEHNHELSPGMLHSNRCKKSVGTRAQRRSKAKDPAEAIVHQDYHSLVDVPPGYETIPSVGGVNFTKQLANGDRHLLCPNTGHPTSESMLNHLKRRNSVLENSQNSQDVFKLALAKRAVELVKSGMVIGLGTGSTSLVIEELGRLISEGKFSIMIYGSPTGFFGSSRGVRQGHPLLSLLFILVMEILSRMLHRFVEGGLIVGFKVEGILVPSMYPSFEAVSGLKVNSNKCELVLVREVNRATDVAEILGHLEDQHSWRLAESGKFEVWSFYKDLRGSIRADFPWREYMGVKTYLEPLVRHSFQDWELEAVDNFFDELYLHFPQGHLEDQHSWRLSESGKFKVWSFYKDLRGSIRAHFPWREYMGVKLKDIAAVGANYHSRHIAKQFGLRTVDLNDVDNIDIVFDGVDEVDFNKNLLKGGEAAHTVQKVVYSMANVCVILAEHTKVVHRLGSKFPVAVEVLPLATSPVSRRLVALGGVPEIRSALRKDGPVITDLGNMIIDVSFPNGIQNPAELEKNINVIPGVVDNGIVSGVATSVLVAVRDGGQVNVMNLEEFVEVVLGGRYATSTFRYRDSSCPKDAKELHLQIFKYGFVNDMFLCNTLINIYARNGDLGSARNLFDEMPERNLVTWACLISGYTQNGVPDEACALFKGMIAAGFLPNHYAFGSVLRACQECRPCGVKFGVQIHGLMSKTRYAFDVVVCNVLISMYGNCLGSADDARRVFDQIEIRNSISWNSIISVYSQRGDAISAFQFFSRMEWQGSGFSLKPNEYTFGSLITAACSSVDTGSSLLKQMLARVKKSGHLGDMYVGSALVSGFARFGLIDYAKQIFEQMGKRNAVSMNGLMVGLVRQKQGEEAAKDGKRKGTEVHAYVIRTGLIDIKREIGNGLVNMYAKCGAIADACSVFGVMGDKDSVSWNTMISGLDQNECFEDAVISFLAMRRTGLMPSNFTLISTLSSCASLGWRMLGQQIHCEEVKLGLDLDVSVSNALLALYAETGCLTESEKVFSLMPDYDQVSWNSIIGAFANSEASVVEAVKYLLNMMRAGWSLNRVSFINILAAVSSLSLHQMGHQIHGLVLKYCVANDTAIENALLAYYGKCGEIDECEKIFSRMSERRDEVSWNSMISGYIHNELLHKAMDLVWFMMQKGQRLDCFTFATVLSACASVATLEHGMEVHACAIRSCLEFDVVVGSTLVDMYTKCGRIDYASRFFHLMPVRNVYSWNSMISGYARHGHGHKALELFSKMKLHGFKHFRTMSEVYGLAPRVEHFSCMVDLLGRAGELNKIEDFINKMPMEPNILIWRTVLGACCRANGRNTELGQRAAKMLLELEPQNAVNYVLLSNMYASGGKWEDVAKARMAMRKAAVKKEVGCSWVTMRDGVHVFVAGDKSHPEKDLIYEKLKELNKKMRDAGYVPETKFALYDLETENKEELLSYHSEKLAVAFVLTRKSGLPIRIMKNLRICGDCHTAFKYISKIAGRKIVLRDSNRFHHFDDGKCSCGDYW</sequence>
<keyword evidence="6" id="KW-0413">Isomerase</keyword>
<dbReference type="InterPro" id="IPR004330">
    <property type="entry name" value="FAR1_DNA_bnd_dom"/>
</dbReference>
<dbReference type="InterPro" id="IPR032867">
    <property type="entry name" value="DYW_dom"/>
</dbReference>
<dbReference type="NCBIfam" id="TIGR00021">
    <property type="entry name" value="rpiA"/>
    <property type="match status" value="1"/>
</dbReference>
<reference evidence="11" key="1">
    <citation type="submission" date="2018-02" db="EMBL/GenBank/DDBJ databases">
        <authorList>
            <person name="Cohen D.B."/>
            <person name="Kent A.D."/>
        </authorList>
    </citation>
    <scope>NUCLEOTIDE SEQUENCE</scope>
</reference>
<evidence type="ECO:0000256" key="5">
    <source>
        <dbReference type="ARBA" id="ARBA00022737"/>
    </source>
</evidence>
<dbReference type="InterPro" id="IPR004788">
    <property type="entry name" value="Ribose5P_isomerase_type_A"/>
</dbReference>
<dbReference type="FunFam" id="1.25.40.10:FF:000366">
    <property type="entry name" value="Pentatricopeptide (PPR) repeat-containing protein"/>
    <property type="match status" value="1"/>
</dbReference>
<dbReference type="InterPro" id="IPR011990">
    <property type="entry name" value="TPR-like_helical_dom_sf"/>
</dbReference>
<feature type="domain" description="DYW" evidence="10">
    <location>
        <begin position="1545"/>
        <end position="1636"/>
    </location>
</feature>
<dbReference type="PANTHER" id="PTHR47926">
    <property type="entry name" value="PENTATRICOPEPTIDE REPEAT-CONTAINING PROTEIN"/>
    <property type="match status" value="1"/>
</dbReference>
<feature type="repeat" description="PPR" evidence="7">
    <location>
        <begin position="730"/>
        <end position="760"/>
    </location>
</feature>
<feature type="region of interest" description="Disordered" evidence="8">
    <location>
        <begin position="1"/>
        <end position="41"/>
    </location>
</feature>
<feature type="repeat" description="PPR" evidence="7">
    <location>
        <begin position="1352"/>
        <end position="1386"/>
    </location>
</feature>
<dbReference type="Pfam" id="PF03101">
    <property type="entry name" value="FAR1"/>
    <property type="match status" value="1"/>
</dbReference>
<dbReference type="GO" id="GO:0009451">
    <property type="term" value="P:RNA modification"/>
    <property type="evidence" value="ECO:0007669"/>
    <property type="project" value="InterPro"/>
</dbReference>
<evidence type="ECO:0000259" key="10">
    <source>
        <dbReference type="Pfam" id="PF14432"/>
    </source>
</evidence>
<dbReference type="InterPro" id="IPR002885">
    <property type="entry name" value="PPR_rpt"/>
</dbReference>
<evidence type="ECO:0000256" key="3">
    <source>
        <dbReference type="ARBA" id="ARBA00008088"/>
    </source>
</evidence>
<dbReference type="FunFam" id="1.25.40.10:FF:000425">
    <property type="entry name" value="Pentatricopeptide repeat-containing protein At3g26540"/>
    <property type="match status" value="1"/>
</dbReference>
<dbReference type="Pfam" id="PF20431">
    <property type="entry name" value="E_motif"/>
    <property type="match status" value="1"/>
</dbReference>
<protein>
    <recommendedName>
        <fullName evidence="4">ribose-5-phosphate isomerase</fullName>
        <ecNumber evidence="4">5.3.1.6</ecNumber>
    </recommendedName>
</protein>
<dbReference type="EMBL" id="OIVN01006351">
    <property type="protein sequence ID" value="SPD31247.1"/>
    <property type="molecule type" value="Genomic_DNA"/>
</dbReference>
<feature type="repeat" description="PPR" evidence="7">
    <location>
        <begin position="1219"/>
        <end position="1249"/>
    </location>
</feature>
<dbReference type="FunFam" id="1.25.40.10:FF:000692">
    <property type="entry name" value="Pentatricopeptide repeat-containing protein At3g13880"/>
    <property type="match status" value="1"/>
</dbReference>
<accession>A0A2N9J129</accession>
<feature type="repeat" description="PPR" evidence="7">
    <location>
        <begin position="1047"/>
        <end position="1081"/>
    </location>
</feature>
<dbReference type="Pfam" id="PF13041">
    <property type="entry name" value="PPR_2"/>
    <property type="match status" value="3"/>
</dbReference>
<evidence type="ECO:0000256" key="4">
    <source>
        <dbReference type="ARBA" id="ARBA00011959"/>
    </source>
</evidence>